<evidence type="ECO:0000256" key="10">
    <source>
        <dbReference type="RuleBase" id="RU046427"/>
    </source>
</evidence>
<keyword evidence="3 10" id="KW-0812">Transmembrane</keyword>
<accession>A0AAE0SLW6</accession>
<keyword evidence="7 10" id="KW-0675">Receptor</keyword>
<keyword evidence="8 10" id="KW-0325">Glycoprotein</keyword>
<dbReference type="GO" id="GO:0032870">
    <property type="term" value="P:cellular response to hormone stimulus"/>
    <property type="evidence" value="ECO:0007669"/>
    <property type="project" value="TreeGrafter"/>
</dbReference>
<evidence type="ECO:0000256" key="6">
    <source>
        <dbReference type="ARBA" id="ARBA00023136"/>
    </source>
</evidence>
<feature type="transmembrane region" description="Helical" evidence="10">
    <location>
        <begin position="262"/>
        <end position="282"/>
    </location>
</feature>
<dbReference type="Gene3D" id="1.20.1070.10">
    <property type="entry name" value="Rhodopsin 7-helix transmembrane proteins"/>
    <property type="match status" value="1"/>
</dbReference>
<name>A0AAE0SLW6_9BIVA</name>
<gene>
    <name evidence="12" type="ORF">CHS0354_040702</name>
</gene>
<organism evidence="12 13">
    <name type="scientific">Potamilus streckersoni</name>
    <dbReference type="NCBI Taxonomy" id="2493646"/>
    <lineage>
        <taxon>Eukaryota</taxon>
        <taxon>Metazoa</taxon>
        <taxon>Spiralia</taxon>
        <taxon>Lophotrochozoa</taxon>
        <taxon>Mollusca</taxon>
        <taxon>Bivalvia</taxon>
        <taxon>Autobranchia</taxon>
        <taxon>Heteroconchia</taxon>
        <taxon>Palaeoheterodonta</taxon>
        <taxon>Unionida</taxon>
        <taxon>Unionoidea</taxon>
        <taxon>Unionidae</taxon>
        <taxon>Ambleminae</taxon>
        <taxon>Lampsilini</taxon>
        <taxon>Potamilus</taxon>
    </lineage>
</organism>
<feature type="transmembrane region" description="Helical" evidence="10">
    <location>
        <begin position="219"/>
        <end position="241"/>
    </location>
</feature>
<evidence type="ECO:0000256" key="5">
    <source>
        <dbReference type="ARBA" id="ARBA00023040"/>
    </source>
</evidence>
<evidence type="ECO:0000313" key="13">
    <source>
        <dbReference type="Proteomes" id="UP001195483"/>
    </source>
</evidence>
<dbReference type="PRINTS" id="PR00237">
    <property type="entry name" value="GPCRRHODOPSN"/>
</dbReference>
<evidence type="ECO:0000256" key="9">
    <source>
        <dbReference type="ARBA" id="ARBA00023224"/>
    </source>
</evidence>
<evidence type="ECO:0000259" key="11">
    <source>
        <dbReference type="PROSITE" id="PS50262"/>
    </source>
</evidence>
<dbReference type="PROSITE" id="PS00237">
    <property type="entry name" value="G_PROTEIN_RECEP_F1_1"/>
    <property type="match status" value="1"/>
</dbReference>
<dbReference type="InterPro" id="IPR001817">
    <property type="entry name" value="Vasoprsn_rcpt"/>
</dbReference>
<comment type="subcellular location">
    <subcellularLocation>
        <location evidence="1 10">Cell membrane</location>
        <topology evidence="1 10">Multi-pass membrane protein</topology>
    </subcellularLocation>
</comment>
<evidence type="ECO:0000256" key="3">
    <source>
        <dbReference type="ARBA" id="ARBA00022692"/>
    </source>
</evidence>
<keyword evidence="13" id="KW-1185">Reference proteome</keyword>
<feature type="transmembrane region" description="Helical" evidence="10">
    <location>
        <begin position="179"/>
        <end position="207"/>
    </location>
</feature>
<dbReference type="InterPro" id="IPR000276">
    <property type="entry name" value="GPCR_Rhodpsn"/>
</dbReference>
<dbReference type="GO" id="GO:0042277">
    <property type="term" value="F:peptide binding"/>
    <property type="evidence" value="ECO:0007669"/>
    <property type="project" value="TreeGrafter"/>
</dbReference>
<dbReference type="PROSITE" id="PS50262">
    <property type="entry name" value="G_PROTEIN_RECEP_F1_2"/>
    <property type="match status" value="1"/>
</dbReference>
<keyword evidence="6 10" id="KW-0472">Membrane</keyword>
<dbReference type="GO" id="GO:0005886">
    <property type="term" value="C:plasma membrane"/>
    <property type="evidence" value="ECO:0007669"/>
    <property type="project" value="UniProtKB-SubCell"/>
</dbReference>
<protein>
    <recommendedName>
        <fullName evidence="11">G-protein coupled receptors family 1 profile domain-containing protein</fullName>
    </recommendedName>
</protein>
<reference evidence="12" key="1">
    <citation type="journal article" date="2021" name="Genome Biol. Evol.">
        <title>A High-Quality Reference Genome for a Parasitic Bivalve with Doubly Uniparental Inheritance (Bivalvia: Unionida).</title>
        <authorList>
            <person name="Smith C.H."/>
        </authorList>
    </citation>
    <scope>NUCLEOTIDE SEQUENCE</scope>
    <source>
        <strain evidence="12">CHS0354</strain>
    </source>
</reference>
<evidence type="ECO:0000256" key="2">
    <source>
        <dbReference type="ARBA" id="ARBA00022475"/>
    </source>
</evidence>
<keyword evidence="4 10" id="KW-1133">Transmembrane helix</keyword>
<sequence>MVQTNHWPQEIYLKRTNRRHEFGSSRDIGILVNFAMKPHRKWQDKPHRKWQEKHRKEISKLHQLLKMVQPFEDGDYNMDYKGQNLQNISFPLTLTQVHTMQRQETTLLFDLSQNKTSTFCQETSTMMSLSTPAVDVIWTPDVIQRIASLVFIMILTFAGNTAILIVLNRSRYRKRYSRVNIFIINLAVGDLTVCFVTMTTEILFVAFGEWVLGPAACKILTYAQVVTLASTTFILTAMSFDRFMAICIPFRFTPSTSRARKMIATSWILAFVFAIPQLLIFVQTVDGTHENGTPKYGCKSRGYTAEWQRKVYFTFMTVYILVIPSILISYCYINVARVVWKQGKVDIKLNSDNCSLRKTVANKGVISKAKMKTIKMTLCIIITFLACWTPYFVTTLIRIYSNYNYKIPKSVMAFAETVALLQSAVNPFLYGIFNIKLGPGLMDVFCPGRLAKKHKNQSLLPENGMTYCFIHNTNKLTIKCRDHFSSSSSGTSTDKLRPHSCIIAEANKDGFRLRVRFTSKELVHVHDRNGRCLYPTLRGVQEEPLHNESTL</sequence>
<keyword evidence="2" id="KW-1003">Cell membrane</keyword>
<comment type="similarity">
    <text evidence="10">Belongs to the G-protein coupled receptor 1 family. Vasopressin/oxytocin receptor subfamily.</text>
</comment>
<dbReference type="AlphaFoldDB" id="A0AAE0SLW6"/>
<evidence type="ECO:0000256" key="8">
    <source>
        <dbReference type="ARBA" id="ARBA00023180"/>
    </source>
</evidence>
<dbReference type="GO" id="GO:0005000">
    <property type="term" value="F:vasopressin receptor activity"/>
    <property type="evidence" value="ECO:0007669"/>
    <property type="project" value="InterPro"/>
</dbReference>
<feature type="transmembrane region" description="Helical" evidence="10">
    <location>
        <begin position="378"/>
        <end position="400"/>
    </location>
</feature>
<comment type="caution">
    <text evidence="12">The sequence shown here is derived from an EMBL/GenBank/DDBJ whole genome shotgun (WGS) entry which is preliminary data.</text>
</comment>
<dbReference type="SUPFAM" id="SSF81321">
    <property type="entry name" value="Family A G protein-coupled receptor-like"/>
    <property type="match status" value="1"/>
</dbReference>
<dbReference type="PANTHER" id="PTHR24241:SF117">
    <property type="entry name" value="G-PROTEIN COUPLED RECEPTORS FAMILY 1 PROFILE DOMAIN-CONTAINING PROTEIN"/>
    <property type="match status" value="1"/>
</dbReference>
<feature type="transmembrane region" description="Helical" evidence="10">
    <location>
        <begin position="146"/>
        <end position="167"/>
    </location>
</feature>
<reference evidence="12" key="2">
    <citation type="journal article" date="2021" name="Genome Biol. Evol.">
        <title>Developing a high-quality reference genome for a parasitic bivalve with doubly uniparental inheritance (Bivalvia: Unionida).</title>
        <authorList>
            <person name="Smith C.H."/>
        </authorList>
    </citation>
    <scope>NUCLEOTIDE SEQUENCE</scope>
    <source>
        <strain evidence="12">CHS0354</strain>
        <tissue evidence="12">Mantle</tissue>
    </source>
</reference>
<evidence type="ECO:0000256" key="4">
    <source>
        <dbReference type="ARBA" id="ARBA00022989"/>
    </source>
</evidence>
<dbReference type="EMBL" id="JAEAOA010002342">
    <property type="protein sequence ID" value="KAK3593965.1"/>
    <property type="molecule type" value="Genomic_DNA"/>
</dbReference>
<dbReference type="InterPro" id="IPR017452">
    <property type="entry name" value="GPCR_Rhodpsn_7TM"/>
</dbReference>
<feature type="transmembrane region" description="Helical" evidence="10">
    <location>
        <begin position="311"/>
        <end position="333"/>
    </location>
</feature>
<dbReference type="Proteomes" id="UP001195483">
    <property type="component" value="Unassembled WGS sequence"/>
</dbReference>
<feature type="domain" description="G-protein coupled receptors family 1 profile" evidence="11">
    <location>
        <begin position="159"/>
        <end position="430"/>
    </location>
</feature>
<dbReference type="PANTHER" id="PTHR24241">
    <property type="entry name" value="NEUROPEPTIDE RECEPTOR-RELATED G-PROTEIN COUPLED RECEPTOR"/>
    <property type="match status" value="1"/>
</dbReference>
<dbReference type="PRINTS" id="PR00896">
    <property type="entry name" value="VASOPRESSINR"/>
</dbReference>
<evidence type="ECO:0000313" key="12">
    <source>
        <dbReference type="EMBL" id="KAK3593965.1"/>
    </source>
</evidence>
<evidence type="ECO:0000256" key="7">
    <source>
        <dbReference type="ARBA" id="ARBA00023170"/>
    </source>
</evidence>
<dbReference type="Pfam" id="PF00001">
    <property type="entry name" value="7tm_1"/>
    <property type="match status" value="1"/>
</dbReference>
<feature type="transmembrane region" description="Helical" evidence="10">
    <location>
        <begin position="412"/>
        <end position="433"/>
    </location>
</feature>
<keyword evidence="5 10" id="KW-0297">G-protein coupled receptor</keyword>
<evidence type="ECO:0000256" key="1">
    <source>
        <dbReference type="ARBA" id="ARBA00004651"/>
    </source>
</evidence>
<reference evidence="12" key="3">
    <citation type="submission" date="2023-05" db="EMBL/GenBank/DDBJ databases">
        <authorList>
            <person name="Smith C.H."/>
        </authorList>
    </citation>
    <scope>NUCLEOTIDE SEQUENCE</scope>
    <source>
        <strain evidence="12">CHS0354</strain>
        <tissue evidence="12">Mantle</tissue>
    </source>
</reference>
<keyword evidence="9 10" id="KW-0807">Transducer</keyword>
<proteinExistence type="inferred from homology"/>